<dbReference type="AlphaFoldDB" id="A0A5B8V5W6"/>
<gene>
    <name evidence="1" type="ORF">FRZ67_02030</name>
</gene>
<reference evidence="1 2" key="1">
    <citation type="journal article" date="2016" name="Int. J. Syst. Evol. Microbiol.">
        <title>Panacibacter ginsenosidivorans gen. nov., sp. nov., with ginsenoside converting activity isolated from soil of a ginseng field.</title>
        <authorList>
            <person name="Siddiqi M.Z."/>
            <person name="Muhammad Shafi S."/>
            <person name="Choi K.D."/>
            <person name="Im W.T."/>
        </authorList>
    </citation>
    <scope>NUCLEOTIDE SEQUENCE [LARGE SCALE GENOMIC DNA]</scope>
    <source>
        <strain evidence="1 2">Gsoil1550</strain>
    </source>
</reference>
<evidence type="ECO:0000313" key="2">
    <source>
        <dbReference type="Proteomes" id="UP000321533"/>
    </source>
</evidence>
<dbReference type="EMBL" id="CP042435">
    <property type="protein sequence ID" value="QEC66141.1"/>
    <property type="molecule type" value="Genomic_DNA"/>
</dbReference>
<proteinExistence type="predicted"/>
<evidence type="ECO:0000313" key="1">
    <source>
        <dbReference type="EMBL" id="QEC66141.1"/>
    </source>
</evidence>
<sequence>MNLKRYKYKKATILIAIAGLISVLCIQAKSWSVTEKPVVKKFNLEVYKSNDYLSAIYNDATAKVSISITKVSRHSRTTIWNKTFDALQLKQYPLSEDALFQRVVINNVFDSKEHLEIHSTVSYYANGGILEIEDGVLVSKGATDSTLIIPL</sequence>
<dbReference type="Proteomes" id="UP000321533">
    <property type="component" value="Chromosome"/>
</dbReference>
<keyword evidence="2" id="KW-1185">Reference proteome</keyword>
<organism evidence="1 2">
    <name type="scientific">Panacibacter ginsenosidivorans</name>
    <dbReference type="NCBI Taxonomy" id="1813871"/>
    <lineage>
        <taxon>Bacteria</taxon>
        <taxon>Pseudomonadati</taxon>
        <taxon>Bacteroidota</taxon>
        <taxon>Chitinophagia</taxon>
        <taxon>Chitinophagales</taxon>
        <taxon>Chitinophagaceae</taxon>
        <taxon>Panacibacter</taxon>
    </lineage>
</organism>
<accession>A0A5B8V5W6</accession>
<protein>
    <submittedName>
        <fullName evidence="1">Uncharacterized protein</fullName>
    </submittedName>
</protein>
<dbReference type="KEGG" id="pgin:FRZ67_02030"/>
<name>A0A5B8V5W6_9BACT</name>
<dbReference type="RefSeq" id="WP_147187941.1">
    <property type="nucleotide sequence ID" value="NZ_CP042435.1"/>
</dbReference>